<feature type="transmembrane region" description="Helical" evidence="1">
    <location>
        <begin position="104"/>
        <end position="127"/>
    </location>
</feature>
<reference evidence="2 3" key="1">
    <citation type="submission" date="2020-04" db="EMBL/GenBank/DDBJ databases">
        <title>Genome sequencing of novel species.</title>
        <authorList>
            <person name="Heo J."/>
            <person name="Kim S.-J."/>
            <person name="Kim J.-S."/>
            <person name="Hong S.-B."/>
            <person name="Kwon S.-W."/>
        </authorList>
    </citation>
    <scope>NUCLEOTIDE SEQUENCE [LARGE SCALE GENOMIC DNA]</scope>
    <source>
        <strain evidence="2 3">CJU-R4</strain>
    </source>
</reference>
<dbReference type="AlphaFoldDB" id="A0A7L5DQ46"/>
<name>A0A7L5DQ46_9BACT</name>
<proteinExistence type="predicted"/>
<gene>
    <name evidence="2" type="ORF">HH216_15130</name>
</gene>
<dbReference type="KEGG" id="srho:HH216_15130"/>
<keyword evidence="1" id="KW-0472">Membrane</keyword>
<sequence>MGTALPLFIANMAYWGSFLVESFAHFSAGSIAKRPDWYLAMRALFSWISTVEVALFYLATAAVGAGLQAAGWLKTGACRVYIFLSLAGALLSVLPTFSLEPLTIVTYLVSIPAFPFIMPYLMALNLLNVANRNAGQ</sequence>
<evidence type="ECO:0000313" key="3">
    <source>
        <dbReference type="Proteomes" id="UP000501128"/>
    </source>
</evidence>
<dbReference type="Proteomes" id="UP000501128">
    <property type="component" value="Chromosome"/>
</dbReference>
<accession>A0A7L5DQ46</accession>
<protein>
    <submittedName>
        <fullName evidence="2">Uncharacterized protein</fullName>
    </submittedName>
</protein>
<feature type="transmembrane region" description="Helical" evidence="1">
    <location>
        <begin position="44"/>
        <end position="67"/>
    </location>
</feature>
<dbReference type="EMBL" id="CP051677">
    <property type="protein sequence ID" value="QJD79601.1"/>
    <property type="molecule type" value="Genomic_DNA"/>
</dbReference>
<feature type="transmembrane region" description="Helical" evidence="1">
    <location>
        <begin position="79"/>
        <end position="98"/>
    </location>
</feature>
<keyword evidence="1" id="KW-0812">Transmembrane</keyword>
<keyword evidence="1" id="KW-1133">Transmembrane helix</keyword>
<feature type="transmembrane region" description="Helical" evidence="1">
    <location>
        <begin position="12"/>
        <end position="32"/>
    </location>
</feature>
<dbReference type="RefSeq" id="WP_169551565.1">
    <property type="nucleotide sequence ID" value="NZ_CP051677.1"/>
</dbReference>
<organism evidence="2 3">
    <name type="scientific">Spirosoma rhododendri</name>
    <dbReference type="NCBI Taxonomy" id="2728024"/>
    <lineage>
        <taxon>Bacteria</taxon>
        <taxon>Pseudomonadati</taxon>
        <taxon>Bacteroidota</taxon>
        <taxon>Cytophagia</taxon>
        <taxon>Cytophagales</taxon>
        <taxon>Cytophagaceae</taxon>
        <taxon>Spirosoma</taxon>
    </lineage>
</organism>
<keyword evidence="3" id="KW-1185">Reference proteome</keyword>
<evidence type="ECO:0000313" key="2">
    <source>
        <dbReference type="EMBL" id="QJD79601.1"/>
    </source>
</evidence>
<evidence type="ECO:0000256" key="1">
    <source>
        <dbReference type="SAM" id="Phobius"/>
    </source>
</evidence>